<evidence type="ECO:0000256" key="15">
    <source>
        <dbReference type="PROSITE-ProRule" id="PRU10052"/>
    </source>
</evidence>
<dbReference type="SMART" id="SM00710">
    <property type="entry name" value="PbH1"/>
    <property type="match status" value="5"/>
</dbReference>
<evidence type="ECO:0000256" key="3">
    <source>
        <dbReference type="ARBA" id="ARBA00022525"/>
    </source>
</evidence>
<keyword evidence="8" id="KW-0325">Glycoprotein</keyword>
<keyword evidence="7" id="KW-1015">Disulfide bond</keyword>
<dbReference type="InterPro" id="IPR000743">
    <property type="entry name" value="Glyco_hydro_28"/>
</dbReference>
<evidence type="ECO:0000256" key="17">
    <source>
        <dbReference type="SAM" id="SignalP"/>
    </source>
</evidence>
<dbReference type="PANTHER" id="PTHR31736:SF14">
    <property type="entry name" value="EXOPOLYGALACTURONASE X-1-RELATED"/>
    <property type="match status" value="1"/>
</dbReference>
<reference evidence="19" key="1">
    <citation type="submission" date="2015-05" db="EMBL/GenBank/DDBJ databases">
        <authorList>
            <person name="Fogelqvist Johan"/>
        </authorList>
    </citation>
    <scope>NUCLEOTIDE SEQUENCE [LARGE SCALE GENOMIC DNA]</scope>
</reference>
<evidence type="ECO:0000256" key="9">
    <source>
        <dbReference type="ARBA" id="ARBA00023295"/>
    </source>
</evidence>
<name>A0A0G4KZJ3_VERLO</name>
<sequence>MMFSPQLLVGLLNLSCLALASPNGSPQSIPRRPSIEAAPYNTGRALPVSPARDEDRYCHVPASCSHGGDDAPQILAAVKKCNNGGTVVLDKVYRIASPLDLTFLQHIDIIITGEIHFADEDVYYWAENSFKYKFQNQSVFWKLGGEDVNIYGDLGNDQSVIDGHGQAYWEEIRTNKSLFRPMLFAFDGMHGAVMSNLRMRNPPHWFNIIGNSSDMLISDMHLNATVSHLPKYRNTRDLADYTKSLDGVVIANSDGWDTYRSDRVVIQDSVIWNTDDCVSFKPNSTNIVIQNLVCHGSHGISVGSLGQYAGEVDIVEDLYIYNISMANASDGARIKVWPGIETSFQTLLNGGGGLGRVKNVTWDTFYHENNDRAITITQCYGQKNQTLCYEHPTNLTIEDITMKNMWGTTSESLDPQAGTLVCSAPDRCSNIRAENITINVPSGKPPVYACVNVDEDLLDFTCVKPAGDRDTSQG</sequence>
<dbReference type="InterPro" id="IPR012334">
    <property type="entry name" value="Pectin_lyas_fold"/>
</dbReference>
<dbReference type="Pfam" id="PF00295">
    <property type="entry name" value="Glyco_hydro_28"/>
    <property type="match status" value="1"/>
</dbReference>
<dbReference type="InterPro" id="IPR006626">
    <property type="entry name" value="PbH1"/>
</dbReference>
<comment type="subcellular location">
    <subcellularLocation>
        <location evidence="1">Secreted</location>
    </subcellularLocation>
</comment>
<evidence type="ECO:0000256" key="6">
    <source>
        <dbReference type="ARBA" id="ARBA00022801"/>
    </source>
</evidence>
<evidence type="ECO:0000256" key="1">
    <source>
        <dbReference type="ARBA" id="ARBA00004613"/>
    </source>
</evidence>
<evidence type="ECO:0000256" key="13">
    <source>
        <dbReference type="ARBA" id="ARBA00043142"/>
    </source>
</evidence>
<dbReference type="PROSITE" id="PS00502">
    <property type="entry name" value="POLYGALACTURONASE"/>
    <property type="match status" value="1"/>
</dbReference>
<evidence type="ECO:0000256" key="2">
    <source>
        <dbReference type="ARBA" id="ARBA00008834"/>
    </source>
</evidence>
<feature type="signal peptide" evidence="17">
    <location>
        <begin position="1"/>
        <end position="20"/>
    </location>
</feature>
<dbReference type="Gene3D" id="2.160.20.10">
    <property type="entry name" value="Single-stranded right-handed beta-helix, Pectin lyase-like"/>
    <property type="match status" value="1"/>
</dbReference>
<dbReference type="AlphaFoldDB" id="A0A0G4KZJ3"/>
<dbReference type="EC" id="3.2.1.67" evidence="11"/>
<gene>
    <name evidence="18" type="ORF">BN1723_010565</name>
</gene>
<keyword evidence="6 16" id="KW-0378">Hydrolase</keyword>
<dbReference type="PANTHER" id="PTHR31736">
    <property type="match status" value="1"/>
</dbReference>
<evidence type="ECO:0000256" key="16">
    <source>
        <dbReference type="RuleBase" id="RU361169"/>
    </source>
</evidence>
<evidence type="ECO:0000313" key="18">
    <source>
        <dbReference type="EMBL" id="CRK15189.1"/>
    </source>
</evidence>
<organism evidence="18 19">
    <name type="scientific">Verticillium longisporum</name>
    <name type="common">Verticillium dahliae var. longisporum</name>
    <dbReference type="NCBI Taxonomy" id="100787"/>
    <lineage>
        <taxon>Eukaryota</taxon>
        <taxon>Fungi</taxon>
        <taxon>Dikarya</taxon>
        <taxon>Ascomycota</taxon>
        <taxon>Pezizomycotina</taxon>
        <taxon>Sordariomycetes</taxon>
        <taxon>Hypocreomycetidae</taxon>
        <taxon>Glomerellales</taxon>
        <taxon>Plectosphaerellaceae</taxon>
        <taxon>Verticillium</taxon>
    </lineage>
</organism>
<keyword evidence="5" id="KW-0677">Repeat</keyword>
<dbReference type="GO" id="GO:0004650">
    <property type="term" value="F:polygalacturonase activity"/>
    <property type="evidence" value="ECO:0007669"/>
    <property type="project" value="InterPro"/>
</dbReference>
<evidence type="ECO:0000313" key="19">
    <source>
        <dbReference type="Proteomes" id="UP000045706"/>
    </source>
</evidence>
<keyword evidence="3" id="KW-0964">Secreted</keyword>
<dbReference type="GO" id="GO:0047911">
    <property type="term" value="F:galacturan 1,4-alpha-galacturonidase activity"/>
    <property type="evidence" value="ECO:0007669"/>
    <property type="project" value="UniProtKB-EC"/>
</dbReference>
<evidence type="ECO:0000256" key="11">
    <source>
        <dbReference type="ARBA" id="ARBA00038933"/>
    </source>
</evidence>
<dbReference type="GO" id="GO:0071555">
    <property type="term" value="P:cell wall organization"/>
    <property type="evidence" value="ECO:0007669"/>
    <property type="project" value="UniProtKB-KW"/>
</dbReference>
<evidence type="ECO:0000256" key="5">
    <source>
        <dbReference type="ARBA" id="ARBA00022737"/>
    </source>
</evidence>
<evidence type="ECO:0000256" key="8">
    <source>
        <dbReference type="ARBA" id="ARBA00023180"/>
    </source>
</evidence>
<keyword evidence="10" id="KW-0961">Cell wall biogenesis/degradation</keyword>
<accession>A0A0G4KZJ3</accession>
<feature type="active site" evidence="15">
    <location>
        <position position="298"/>
    </location>
</feature>
<comment type="similarity">
    <text evidence="2 16">Belongs to the glycosyl hydrolase 28 family.</text>
</comment>
<dbReference type="InterPro" id="IPR011050">
    <property type="entry name" value="Pectin_lyase_fold/virulence"/>
</dbReference>
<evidence type="ECO:0000256" key="4">
    <source>
        <dbReference type="ARBA" id="ARBA00022729"/>
    </source>
</evidence>
<feature type="chain" id="PRO_5002565656" description="galacturonan 1,4-alpha-galacturonidase" evidence="17">
    <location>
        <begin position="21"/>
        <end position="474"/>
    </location>
</feature>
<dbReference type="GO" id="GO:0045490">
    <property type="term" value="P:pectin catabolic process"/>
    <property type="evidence" value="ECO:0007669"/>
    <property type="project" value="UniProtKB-ARBA"/>
</dbReference>
<keyword evidence="4 17" id="KW-0732">Signal</keyword>
<dbReference type="SUPFAM" id="SSF51126">
    <property type="entry name" value="Pectin lyase-like"/>
    <property type="match status" value="1"/>
</dbReference>
<protein>
    <recommendedName>
        <fullName evidence="11">galacturonan 1,4-alpha-galacturonidase</fullName>
        <ecNumber evidence="11">3.2.1.67</ecNumber>
    </recommendedName>
    <alternativeName>
        <fullName evidence="13">Galacturan 1,4-alpha-galacturonidase</fullName>
    </alternativeName>
    <alternativeName>
        <fullName evidence="12">Poly(1,4-alpha-D-galacturonide)galacturonohydrolase</fullName>
    </alternativeName>
</protein>
<evidence type="ECO:0000256" key="14">
    <source>
        <dbReference type="ARBA" id="ARBA00048766"/>
    </source>
</evidence>
<dbReference type="Proteomes" id="UP000045706">
    <property type="component" value="Unassembled WGS sequence"/>
</dbReference>
<evidence type="ECO:0000256" key="7">
    <source>
        <dbReference type="ARBA" id="ARBA00023157"/>
    </source>
</evidence>
<dbReference type="EMBL" id="CVQI01005669">
    <property type="protein sequence ID" value="CRK15189.1"/>
    <property type="molecule type" value="Genomic_DNA"/>
</dbReference>
<evidence type="ECO:0000256" key="10">
    <source>
        <dbReference type="ARBA" id="ARBA00023316"/>
    </source>
</evidence>
<evidence type="ECO:0000256" key="12">
    <source>
        <dbReference type="ARBA" id="ARBA00041604"/>
    </source>
</evidence>
<proteinExistence type="inferred from homology"/>
<dbReference type="GO" id="GO:0005576">
    <property type="term" value="C:extracellular region"/>
    <property type="evidence" value="ECO:0007669"/>
    <property type="project" value="UniProtKB-SubCell"/>
</dbReference>
<comment type="catalytic activity">
    <reaction evidence="14">
        <text>[(1-&gt;4)-alpha-D-galacturonosyl](n) + H2O = alpha-D-galacturonate + [(1-&gt;4)-alpha-D-galacturonosyl](n-1)</text>
        <dbReference type="Rhea" id="RHEA:14117"/>
        <dbReference type="Rhea" id="RHEA-COMP:14570"/>
        <dbReference type="Rhea" id="RHEA-COMP:14572"/>
        <dbReference type="ChEBI" id="CHEBI:15377"/>
        <dbReference type="ChEBI" id="CHEBI:58658"/>
        <dbReference type="ChEBI" id="CHEBI:140523"/>
        <dbReference type="EC" id="3.2.1.67"/>
    </reaction>
</comment>
<keyword evidence="9 16" id="KW-0326">Glycosidase</keyword>